<protein>
    <recommendedName>
        <fullName evidence="15">Oligomycin resistance ATP-dependent permease YOR1</fullName>
    </recommendedName>
</protein>
<name>A0A1E3P8S1_WICAA</name>
<feature type="transmembrane region" description="Helical" evidence="10">
    <location>
        <begin position="1033"/>
        <end position="1053"/>
    </location>
</feature>
<keyword evidence="3" id="KW-0813">Transport</keyword>
<evidence type="ECO:0000256" key="6">
    <source>
        <dbReference type="ARBA" id="ARBA00022840"/>
    </source>
</evidence>
<proteinExistence type="inferred from homology"/>
<dbReference type="PANTHER" id="PTHR24223:SF456">
    <property type="entry name" value="MULTIDRUG RESISTANCE-ASSOCIATED PROTEIN LETHAL(2)03659"/>
    <property type="match status" value="1"/>
</dbReference>
<reference evidence="13 14" key="1">
    <citation type="journal article" date="2016" name="Proc. Natl. Acad. Sci. U.S.A.">
        <title>Comparative genomics of biotechnologically important yeasts.</title>
        <authorList>
            <person name="Riley R."/>
            <person name="Haridas S."/>
            <person name="Wolfe K.H."/>
            <person name="Lopes M.R."/>
            <person name="Hittinger C.T."/>
            <person name="Goeker M."/>
            <person name="Salamov A.A."/>
            <person name="Wisecaver J.H."/>
            <person name="Long T.M."/>
            <person name="Calvey C.H."/>
            <person name="Aerts A.L."/>
            <person name="Barry K.W."/>
            <person name="Choi C."/>
            <person name="Clum A."/>
            <person name="Coughlan A.Y."/>
            <person name="Deshpande S."/>
            <person name="Douglass A.P."/>
            <person name="Hanson S.J."/>
            <person name="Klenk H.-P."/>
            <person name="LaButti K.M."/>
            <person name="Lapidus A."/>
            <person name="Lindquist E.A."/>
            <person name="Lipzen A.M."/>
            <person name="Meier-Kolthoff J.P."/>
            <person name="Ohm R.A."/>
            <person name="Otillar R.P."/>
            <person name="Pangilinan J.L."/>
            <person name="Peng Y."/>
            <person name="Rokas A."/>
            <person name="Rosa C.A."/>
            <person name="Scheuner C."/>
            <person name="Sibirny A.A."/>
            <person name="Slot J.C."/>
            <person name="Stielow J.B."/>
            <person name="Sun H."/>
            <person name="Kurtzman C.P."/>
            <person name="Blackwell M."/>
            <person name="Grigoriev I.V."/>
            <person name="Jeffries T.W."/>
        </authorList>
    </citation>
    <scope>NUCLEOTIDE SEQUENCE [LARGE SCALE GENOMIC DNA]</scope>
    <source>
        <strain evidence="14">ATCC 58044 / CBS 1984 / NCYC 433 / NRRL Y-366-8</strain>
    </source>
</reference>
<feature type="transmembrane region" description="Helical" evidence="10">
    <location>
        <begin position="410"/>
        <end position="431"/>
    </location>
</feature>
<dbReference type="FunFam" id="1.20.1560.10:FF:000010">
    <property type="entry name" value="Multidrug resistance-associated ABC transporter"/>
    <property type="match status" value="1"/>
</dbReference>
<keyword evidence="6" id="KW-0067">ATP-binding</keyword>
<evidence type="ECO:0000256" key="3">
    <source>
        <dbReference type="ARBA" id="ARBA00022448"/>
    </source>
</evidence>
<dbReference type="PANTHER" id="PTHR24223">
    <property type="entry name" value="ATP-BINDING CASSETTE SUB-FAMILY C"/>
    <property type="match status" value="1"/>
</dbReference>
<feature type="compositionally biased region" description="Basic and acidic residues" evidence="9">
    <location>
        <begin position="499"/>
        <end position="524"/>
    </location>
</feature>
<dbReference type="SUPFAM" id="SSF52540">
    <property type="entry name" value="P-loop containing nucleoside triphosphate hydrolases"/>
    <property type="match status" value="2"/>
</dbReference>
<feature type="transmembrane region" description="Helical" evidence="10">
    <location>
        <begin position="256"/>
        <end position="280"/>
    </location>
</feature>
<feature type="region of interest" description="Disordered" evidence="9">
    <location>
        <begin position="482"/>
        <end position="537"/>
    </location>
</feature>
<evidence type="ECO:0008006" key="15">
    <source>
        <dbReference type="Google" id="ProtNLM"/>
    </source>
</evidence>
<dbReference type="GO" id="GO:0008559">
    <property type="term" value="F:ABC-type xenobiotic transporter activity"/>
    <property type="evidence" value="ECO:0007669"/>
    <property type="project" value="TreeGrafter"/>
</dbReference>
<dbReference type="CDD" id="cd03250">
    <property type="entry name" value="ABCC_MRP_domain1"/>
    <property type="match status" value="1"/>
</dbReference>
<evidence type="ECO:0000256" key="10">
    <source>
        <dbReference type="SAM" id="Phobius"/>
    </source>
</evidence>
<dbReference type="InterPro" id="IPR036640">
    <property type="entry name" value="ABC1_TM_sf"/>
</dbReference>
<dbReference type="Proteomes" id="UP000094112">
    <property type="component" value="Unassembled WGS sequence"/>
</dbReference>
<evidence type="ECO:0000256" key="7">
    <source>
        <dbReference type="ARBA" id="ARBA00022989"/>
    </source>
</evidence>
<evidence type="ECO:0000259" key="12">
    <source>
        <dbReference type="PROSITE" id="PS50929"/>
    </source>
</evidence>
<feature type="transmembrane region" description="Helical" evidence="10">
    <location>
        <begin position="364"/>
        <end position="390"/>
    </location>
</feature>
<keyword evidence="8 10" id="KW-0472">Membrane</keyword>
<feature type="domain" description="ABC transporter" evidence="11">
    <location>
        <begin position="1128"/>
        <end position="1372"/>
    </location>
</feature>
<dbReference type="OrthoDB" id="3979631at2759"/>
<dbReference type="STRING" id="683960.A0A1E3P8S1"/>
<dbReference type="EMBL" id="KV454208">
    <property type="protein sequence ID" value="ODQ61614.1"/>
    <property type="molecule type" value="Genomic_DNA"/>
</dbReference>
<evidence type="ECO:0000259" key="11">
    <source>
        <dbReference type="PROSITE" id="PS50893"/>
    </source>
</evidence>
<dbReference type="Pfam" id="PF00664">
    <property type="entry name" value="ABC_membrane"/>
    <property type="match status" value="2"/>
</dbReference>
<dbReference type="Pfam" id="PF00005">
    <property type="entry name" value="ABC_tran"/>
    <property type="match status" value="2"/>
</dbReference>
<keyword evidence="14" id="KW-1185">Reference proteome</keyword>
<dbReference type="PROSITE" id="PS00211">
    <property type="entry name" value="ABC_TRANSPORTER_1"/>
    <property type="match status" value="2"/>
</dbReference>
<dbReference type="InterPro" id="IPR017871">
    <property type="entry name" value="ABC_transporter-like_CS"/>
</dbReference>
<feature type="transmembrane region" description="Helical" evidence="10">
    <location>
        <begin position="927"/>
        <end position="945"/>
    </location>
</feature>
<evidence type="ECO:0000256" key="8">
    <source>
        <dbReference type="ARBA" id="ARBA00023136"/>
    </source>
</evidence>
<dbReference type="FunFam" id="3.40.50.300:FF:000565">
    <property type="entry name" value="ABC bile acid transporter"/>
    <property type="match status" value="1"/>
</dbReference>
<dbReference type="SMART" id="SM00382">
    <property type="entry name" value="AAA"/>
    <property type="match status" value="2"/>
</dbReference>
<dbReference type="InterPro" id="IPR003593">
    <property type="entry name" value="AAA+_ATPase"/>
</dbReference>
<dbReference type="PROSITE" id="PS50929">
    <property type="entry name" value="ABC_TM1F"/>
    <property type="match status" value="2"/>
</dbReference>
<sequence>MSSNASVAESKDLVDLEQNILSKQRPVHRLLTPFLTKKVPEIPKESERKPYPLYHTNLLSKFFFFWLIPLLNKGYKRTLLQEDLWHLDEKTSIDYVYERFEANLTKRIVTYHLKNPDLENKDEIPRFAIVMAILETFKWEYFIASFARVLGNIAITFSPLVSRDLINFIQQKSLNPDLKVNKGVGYSIGLTLLLIASAILFNQSLQYAKLVGGHSKTILTKALLNKSLIANAETRYKYPSGKIISFMSADLSRIDLALGFFPLVVAFPVPIIIGIVLLIVNLGVSALAGIAIFILTFIVMSTPASAMFKLRIKANKFTDERVSLMREILQSMKMVKFYSWEDAYEKLVTVIRNKEIKYVFKIQLVINIISTIALNSASITSMGAFLVLYAVRSHGNPAAVFSSLSLFNLLAVQVTNIPIILSYCADALSAIDRITKYLQSPVEFDAVENFYDNSIIDPKSKVAVKIENGEFEWPEFEELKEDDTKDVKKTKPKPKKKWSLFDKKPETSNDAQEVKTESEEKELNELPNESTEEHEKKFSGLHDINLNVYQGEFIVVTGSTGSGKSSLLSAIASFMAKRSGSIGVNGSLLLCGQPWVQNSTVKENILFGEQYDSKRYKSVIEVCALESDLKSLPAGDLTEIGERGVTLSGGQKARVNLARAVYSLNKDIYLLDDILSAVDANVGKHITKYCLMEYIGDRTRILATHQLSLIKKADRVVFVNNDGTIDVGTENELREKNPQFVALMEFNKEHESGDHKENDQIAKVTSVNDEAKPGEENGALFGEEERAYDSIPFSIYKQYAQAGQGVFGFSAFIILLFLMILAVFLTLFTNVWLSFWVGNRFKSLSNGTYIGLYVGFTILSCVFIALEFTMMGYINTEASKVLNLQAVKRVLHTPMSFMDTTPIGRIINRFSKDTNSLDNEISLQLKLFLHFGAVIIGILILAIIYLPWFAITIPFLLIMFLVITNYYQASSREVKRLEAINRSFVYNNFNEVLNGLNTIKAYGAQNRFMKKNDKFVDRLNEVYFVVIANQRWIAVNLDTLAGLIVFIVAMLSVTRQFNISPSSVGLLTYYMIEFSQLLSFISTSYTEVENEMNSVERVCHYANNLEQEAAYRRSEFKPAPEWPTKGEVSFQNVSSRYREGLPLVLNNLSFVVDGSSKIGICGRTGAGKSSLVSTLYRLSELAGGEILIDGVDISQLGLFDLRSKLSIIPQDPVLFQGTIKKNLDPFNEATDDELWDAMRRGGLISTEKFGTIKTQTENQDKFHLNSKVEDEGANFSLGERQLLALARALVRRSKILIMDEATSSVDFETDAKIQKTIAEEFKECTILCIAHRLKTIIKYDKILVLEKGELEEYGEPTELFSKGGIFREMCESSDITADDFK</sequence>
<dbReference type="Gene3D" id="3.40.50.300">
    <property type="entry name" value="P-loop containing nucleotide triphosphate hydrolases"/>
    <property type="match status" value="2"/>
</dbReference>
<feature type="transmembrane region" description="Helical" evidence="10">
    <location>
        <begin position="183"/>
        <end position="201"/>
    </location>
</feature>
<dbReference type="SUPFAM" id="SSF90123">
    <property type="entry name" value="ABC transporter transmembrane region"/>
    <property type="match status" value="2"/>
</dbReference>
<feature type="transmembrane region" description="Helical" evidence="10">
    <location>
        <begin position="806"/>
        <end position="828"/>
    </location>
</feature>
<dbReference type="CDD" id="cd03244">
    <property type="entry name" value="ABCC_MRP_domain2"/>
    <property type="match status" value="1"/>
</dbReference>
<dbReference type="Gene3D" id="1.20.1560.10">
    <property type="entry name" value="ABC transporter type 1, transmembrane domain"/>
    <property type="match status" value="2"/>
</dbReference>
<dbReference type="InterPro" id="IPR011527">
    <property type="entry name" value="ABC1_TM_dom"/>
</dbReference>
<evidence type="ECO:0000313" key="13">
    <source>
        <dbReference type="EMBL" id="ODQ61614.1"/>
    </source>
</evidence>
<dbReference type="PROSITE" id="PS50893">
    <property type="entry name" value="ABC_TRANSPORTER_2"/>
    <property type="match status" value="2"/>
</dbReference>
<keyword evidence="4 10" id="KW-0812">Transmembrane</keyword>
<feature type="transmembrane region" description="Helical" evidence="10">
    <location>
        <begin position="848"/>
        <end position="866"/>
    </location>
</feature>
<gene>
    <name evidence="13" type="ORF">WICANDRAFT_26991</name>
</gene>
<keyword evidence="7 10" id="KW-1133">Transmembrane helix</keyword>
<dbReference type="GeneID" id="30198572"/>
<evidence type="ECO:0000256" key="1">
    <source>
        <dbReference type="ARBA" id="ARBA00004141"/>
    </source>
</evidence>
<accession>A0A1E3P8S1</accession>
<evidence type="ECO:0000256" key="5">
    <source>
        <dbReference type="ARBA" id="ARBA00022741"/>
    </source>
</evidence>
<feature type="transmembrane region" description="Helical" evidence="10">
    <location>
        <begin position="141"/>
        <end position="163"/>
    </location>
</feature>
<dbReference type="GO" id="GO:0005886">
    <property type="term" value="C:plasma membrane"/>
    <property type="evidence" value="ECO:0007669"/>
    <property type="project" value="TreeGrafter"/>
</dbReference>
<feature type="domain" description="ABC transporter" evidence="11">
    <location>
        <begin position="526"/>
        <end position="746"/>
    </location>
</feature>
<feature type="transmembrane region" description="Helical" evidence="10">
    <location>
        <begin position="286"/>
        <end position="308"/>
    </location>
</feature>
<organism evidence="13 14">
    <name type="scientific">Wickerhamomyces anomalus (strain ATCC 58044 / CBS 1984 / NCYC 433 / NRRL Y-366-8)</name>
    <name type="common">Yeast</name>
    <name type="synonym">Hansenula anomala</name>
    <dbReference type="NCBI Taxonomy" id="683960"/>
    <lineage>
        <taxon>Eukaryota</taxon>
        <taxon>Fungi</taxon>
        <taxon>Dikarya</taxon>
        <taxon>Ascomycota</taxon>
        <taxon>Saccharomycotina</taxon>
        <taxon>Saccharomycetes</taxon>
        <taxon>Phaffomycetales</taxon>
        <taxon>Wickerhamomycetaceae</taxon>
        <taxon>Wickerhamomyces</taxon>
    </lineage>
</organism>
<dbReference type="CDD" id="cd18606">
    <property type="entry name" value="ABC_6TM_YOR1_D2_like"/>
    <property type="match status" value="1"/>
</dbReference>
<keyword evidence="5" id="KW-0547">Nucleotide-binding</keyword>
<feature type="domain" description="ABC transmembrane type-1" evidence="12">
    <location>
        <begin position="142"/>
        <end position="426"/>
    </location>
</feature>
<dbReference type="InterPro" id="IPR003439">
    <property type="entry name" value="ABC_transporter-like_ATP-bd"/>
</dbReference>
<dbReference type="InterPro" id="IPR050173">
    <property type="entry name" value="ABC_transporter_C-like"/>
</dbReference>
<feature type="transmembrane region" description="Helical" evidence="10">
    <location>
        <begin position="951"/>
        <end position="967"/>
    </location>
</feature>
<comment type="subcellular location">
    <subcellularLocation>
        <location evidence="1">Membrane</location>
        <topology evidence="1">Multi-pass membrane protein</topology>
    </subcellularLocation>
</comment>
<dbReference type="InterPro" id="IPR027417">
    <property type="entry name" value="P-loop_NTPase"/>
</dbReference>
<evidence type="ECO:0000256" key="2">
    <source>
        <dbReference type="ARBA" id="ARBA00009726"/>
    </source>
</evidence>
<dbReference type="FunFam" id="3.40.50.300:FF:001750">
    <property type="entry name" value="ATP-binding cassette transporter"/>
    <property type="match status" value="1"/>
</dbReference>
<evidence type="ECO:0000256" key="4">
    <source>
        <dbReference type="ARBA" id="ARBA00022692"/>
    </source>
</evidence>
<dbReference type="GO" id="GO:0016887">
    <property type="term" value="F:ATP hydrolysis activity"/>
    <property type="evidence" value="ECO:0007669"/>
    <property type="project" value="InterPro"/>
</dbReference>
<feature type="domain" description="ABC transmembrane type-1" evidence="12">
    <location>
        <begin position="813"/>
        <end position="1090"/>
    </location>
</feature>
<comment type="similarity">
    <text evidence="2">Belongs to the ABC transporter superfamily. ABCC family. Conjugate transporter (TC 3.A.1.208) subfamily.</text>
</comment>
<evidence type="ECO:0000256" key="9">
    <source>
        <dbReference type="SAM" id="MobiDB-lite"/>
    </source>
</evidence>
<dbReference type="RefSeq" id="XP_019040821.1">
    <property type="nucleotide sequence ID" value="XM_019181326.1"/>
</dbReference>
<dbReference type="GO" id="GO:0005524">
    <property type="term" value="F:ATP binding"/>
    <property type="evidence" value="ECO:0007669"/>
    <property type="project" value="UniProtKB-KW"/>
</dbReference>
<dbReference type="CDD" id="cd18597">
    <property type="entry name" value="ABC_6TM_YOR1_D1_like"/>
    <property type="match status" value="1"/>
</dbReference>
<evidence type="ECO:0000313" key="14">
    <source>
        <dbReference type="Proteomes" id="UP000094112"/>
    </source>
</evidence>